<dbReference type="PANTHER" id="PTHR38460">
    <property type="entry name" value="TAUTOMERASE YOLI-RELATED"/>
    <property type="match status" value="1"/>
</dbReference>
<organism evidence="1 2">
    <name type="scientific">Formosimonas limnophila</name>
    <dbReference type="NCBI Taxonomy" id="1384487"/>
    <lineage>
        <taxon>Bacteria</taxon>
        <taxon>Pseudomonadati</taxon>
        <taxon>Pseudomonadota</taxon>
        <taxon>Betaproteobacteria</taxon>
        <taxon>Burkholderiales</taxon>
        <taxon>Burkholderiaceae</taxon>
        <taxon>Formosimonas</taxon>
    </lineage>
</organism>
<dbReference type="InterPro" id="IPR014347">
    <property type="entry name" value="Tautomerase/MIF_sf"/>
</dbReference>
<sequence>MSQIKIYARKATINQHRDGLSTAIHDALIEALSYPPEKKFQRFIALDAADFIYPADRSDAYTIIEISMFVGRSKEAKKSLVKHLFENIRERTGIAPHDIEITIFETPQENWGVRGQCGDDLMLNYKVSV</sequence>
<dbReference type="SUPFAM" id="SSF55331">
    <property type="entry name" value="Tautomerase/MIF"/>
    <property type="match status" value="1"/>
</dbReference>
<reference evidence="1" key="1">
    <citation type="journal article" date="2014" name="Int. J. Syst. Evol. Microbiol.">
        <title>Complete genome sequence of Corynebacterium casei LMG S-19264T (=DSM 44701T), isolated from a smear-ripened cheese.</title>
        <authorList>
            <consortium name="US DOE Joint Genome Institute (JGI-PGF)"/>
            <person name="Walter F."/>
            <person name="Albersmeier A."/>
            <person name="Kalinowski J."/>
            <person name="Ruckert C."/>
        </authorList>
    </citation>
    <scope>NUCLEOTIDE SEQUENCE</scope>
    <source>
        <strain evidence="1">KCTC 32501</strain>
    </source>
</reference>
<dbReference type="RefSeq" id="WP_189493414.1">
    <property type="nucleotide sequence ID" value="NZ_BMZG01000007.1"/>
</dbReference>
<dbReference type="InterPro" id="IPR037479">
    <property type="entry name" value="Tauto_MSAD"/>
</dbReference>
<evidence type="ECO:0000313" key="1">
    <source>
        <dbReference type="EMBL" id="GHA75572.1"/>
    </source>
</evidence>
<reference evidence="1" key="2">
    <citation type="submission" date="2020-09" db="EMBL/GenBank/DDBJ databases">
        <authorList>
            <person name="Sun Q."/>
            <person name="Kim S."/>
        </authorList>
    </citation>
    <scope>NUCLEOTIDE SEQUENCE</scope>
    <source>
        <strain evidence="1">KCTC 32501</strain>
    </source>
</reference>
<dbReference type="PANTHER" id="PTHR38460:SF1">
    <property type="entry name" value="TAUTOMERASE YOLI-RELATED"/>
    <property type="match status" value="1"/>
</dbReference>
<keyword evidence="2" id="KW-1185">Reference proteome</keyword>
<gene>
    <name evidence="1" type="ORF">GCM10009007_15930</name>
</gene>
<proteinExistence type="predicted"/>
<dbReference type="AlphaFoldDB" id="A0A8J3G0U0"/>
<dbReference type="Pfam" id="PF14552">
    <property type="entry name" value="Tautomerase_2"/>
    <property type="match status" value="1"/>
</dbReference>
<dbReference type="Proteomes" id="UP000614287">
    <property type="component" value="Unassembled WGS sequence"/>
</dbReference>
<protein>
    <submittedName>
        <fullName evidence="1">Tautomerase</fullName>
    </submittedName>
</protein>
<name>A0A8J3G0U0_9BURK</name>
<dbReference type="Gene3D" id="3.30.429.10">
    <property type="entry name" value="Macrophage Migration Inhibitory Factor"/>
    <property type="match status" value="1"/>
</dbReference>
<evidence type="ECO:0000313" key="2">
    <source>
        <dbReference type="Proteomes" id="UP000614287"/>
    </source>
</evidence>
<accession>A0A8J3G0U0</accession>
<comment type="caution">
    <text evidence="1">The sequence shown here is derived from an EMBL/GenBank/DDBJ whole genome shotgun (WGS) entry which is preliminary data.</text>
</comment>
<dbReference type="EMBL" id="BMZG01000007">
    <property type="protein sequence ID" value="GHA75572.1"/>
    <property type="molecule type" value="Genomic_DNA"/>
</dbReference>